<organism evidence="2">
    <name type="scientific">uncultured Frankineae bacterium</name>
    <dbReference type="NCBI Taxonomy" id="437475"/>
    <lineage>
        <taxon>Bacteria</taxon>
        <taxon>Bacillati</taxon>
        <taxon>Actinomycetota</taxon>
        <taxon>Actinomycetes</taxon>
        <taxon>Frankiales</taxon>
        <taxon>environmental samples</taxon>
    </lineage>
</organism>
<gene>
    <name evidence="2" type="ORF">AVDCRST_MAG07-2285</name>
</gene>
<sequence length="70" mass="7027">GVPLRRGGAHTGAGRRGRPALPLRCRTRGACWRTAAQGTWPPAGPPSPAGPPPHRPAPAAEPALGSVAPV</sequence>
<name>A0A6J4LRU1_9ACTN</name>
<dbReference type="EMBL" id="CADCUB010000114">
    <property type="protein sequence ID" value="CAA9340276.1"/>
    <property type="molecule type" value="Genomic_DNA"/>
</dbReference>
<dbReference type="AlphaFoldDB" id="A0A6J4LRU1"/>
<feature type="non-terminal residue" evidence="2">
    <location>
        <position position="1"/>
    </location>
</feature>
<feature type="non-terminal residue" evidence="2">
    <location>
        <position position="70"/>
    </location>
</feature>
<feature type="compositionally biased region" description="Pro residues" evidence="1">
    <location>
        <begin position="42"/>
        <end position="56"/>
    </location>
</feature>
<feature type="region of interest" description="Disordered" evidence="1">
    <location>
        <begin position="1"/>
        <end position="21"/>
    </location>
</feature>
<feature type="region of interest" description="Disordered" evidence="1">
    <location>
        <begin position="36"/>
        <end position="70"/>
    </location>
</feature>
<evidence type="ECO:0000313" key="2">
    <source>
        <dbReference type="EMBL" id="CAA9340276.1"/>
    </source>
</evidence>
<accession>A0A6J4LRU1</accession>
<reference evidence="2" key="1">
    <citation type="submission" date="2020-02" db="EMBL/GenBank/DDBJ databases">
        <authorList>
            <person name="Meier V. D."/>
        </authorList>
    </citation>
    <scope>NUCLEOTIDE SEQUENCE</scope>
    <source>
        <strain evidence="2">AVDCRST_MAG07</strain>
    </source>
</reference>
<proteinExistence type="predicted"/>
<protein>
    <submittedName>
        <fullName evidence="2">Uncharacterized protein</fullName>
    </submittedName>
</protein>
<evidence type="ECO:0000256" key="1">
    <source>
        <dbReference type="SAM" id="MobiDB-lite"/>
    </source>
</evidence>